<comment type="caution">
    <text evidence="4">The sequence shown here is derived from an EMBL/GenBank/DDBJ whole genome shotgun (WGS) entry which is preliminary data.</text>
</comment>
<dbReference type="SUPFAM" id="SSF53448">
    <property type="entry name" value="Nucleotide-diphospho-sugar transferases"/>
    <property type="match status" value="1"/>
</dbReference>
<dbReference type="GO" id="GO:0016740">
    <property type="term" value="F:transferase activity"/>
    <property type="evidence" value="ECO:0007669"/>
    <property type="project" value="UniProtKB-KW"/>
</dbReference>
<dbReference type="CDD" id="cd04179">
    <property type="entry name" value="DPM_DPG-synthase_like"/>
    <property type="match status" value="1"/>
</dbReference>
<dbReference type="InterPro" id="IPR029044">
    <property type="entry name" value="Nucleotide-diphossugar_trans"/>
</dbReference>
<evidence type="ECO:0000256" key="2">
    <source>
        <dbReference type="SAM" id="Phobius"/>
    </source>
</evidence>
<protein>
    <submittedName>
        <fullName evidence="4">Family 2 glycosyl transferase</fullName>
    </submittedName>
</protein>
<evidence type="ECO:0000259" key="3">
    <source>
        <dbReference type="Pfam" id="PF00535"/>
    </source>
</evidence>
<dbReference type="PANTHER" id="PTHR48090:SF7">
    <property type="entry name" value="RFBJ PROTEIN"/>
    <property type="match status" value="1"/>
</dbReference>
<dbReference type="PANTHER" id="PTHR48090">
    <property type="entry name" value="UNDECAPRENYL-PHOSPHATE 4-DEOXY-4-FORMAMIDO-L-ARABINOSE TRANSFERASE-RELATED"/>
    <property type="match status" value="1"/>
</dbReference>
<feature type="domain" description="Glycosyltransferase 2-like" evidence="3">
    <location>
        <begin position="15"/>
        <end position="177"/>
    </location>
</feature>
<gene>
    <name evidence="4" type="ORF">ALQ04_00273</name>
</gene>
<evidence type="ECO:0000256" key="1">
    <source>
        <dbReference type="ARBA" id="ARBA00022519"/>
    </source>
</evidence>
<reference evidence="4 5" key="1">
    <citation type="submission" date="2018-08" db="EMBL/GenBank/DDBJ databases">
        <title>Recombination of ecologically and evolutionarily significant loci maintains genetic cohesion in the Pseudomonas syringae species complex.</title>
        <authorList>
            <person name="Dillon M."/>
            <person name="Thakur S."/>
            <person name="Almeida R.N.D."/>
            <person name="Weir B.S."/>
            <person name="Guttman D.S."/>
        </authorList>
    </citation>
    <scope>NUCLEOTIDE SEQUENCE [LARGE SCALE GENOMIC DNA]</scope>
    <source>
        <strain evidence="4 5">ICMP 3353</strain>
    </source>
</reference>
<organism evidence="4 5">
    <name type="scientific">Pseudomonas cichorii</name>
    <dbReference type="NCBI Taxonomy" id="36746"/>
    <lineage>
        <taxon>Bacteria</taxon>
        <taxon>Pseudomonadati</taxon>
        <taxon>Pseudomonadota</taxon>
        <taxon>Gammaproteobacteria</taxon>
        <taxon>Pseudomonadales</taxon>
        <taxon>Pseudomonadaceae</taxon>
        <taxon>Pseudomonas</taxon>
    </lineage>
</organism>
<sequence length="332" mass="36841">MTTYDLITPVLRTAVVIPCFNVKNHILQVIAEIGDSVSRIYVVDDCCPQGTGHEVEQRCADRRVRVIFNSVNLGVGGTVMVGYAAALADGMDIIVKVDGDGQMNPALIPAFTAPIETGEADYTKGNRFFNLEEISRMPGLRIFGNTVLSLMSKLSSGYWDLFDPTNGYTAIHSDVVRHLPMSKISPRYFFETDMLFRLGTLRAVVVDIPMSARYGDEVSNLRISAILGEFIGKHLRNMFKRLFYNYYLRDMSLASFELPIGILLLGFGTLFGAFHWALSLRTGVATSPGTVMLSALPVLVGIQFILAFVGYDIQSVPKRPIHLQKKFLAREL</sequence>
<feature type="transmembrane region" description="Helical" evidence="2">
    <location>
        <begin position="258"/>
        <end position="278"/>
    </location>
</feature>
<proteinExistence type="predicted"/>
<keyword evidence="2" id="KW-1133">Transmembrane helix</keyword>
<evidence type="ECO:0000313" key="5">
    <source>
        <dbReference type="Proteomes" id="UP000277236"/>
    </source>
</evidence>
<dbReference type="InterPro" id="IPR001173">
    <property type="entry name" value="Glyco_trans_2-like"/>
</dbReference>
<dbReference type="Proteomes" id="UP000277236">
    <property type="component" value="Unassembled WGS sequence"/>
</dbReference>
<feature type="transmembrane region" description="Helical" evidence="2">
    <location>
        <begin position="290"/>
        <end position="311"/>
    </location>
</feature>
<dbReference type="InterPro" id="IPR050256">
    <property type="entry name" value="Glycosyltransferase_2"/>
</dbReference>
<dbReference type="Pfam" id="PF00535">
    <property type="entry name" value="Glycos_transf_2"/>
    <property type="match status" value="1"/>
</dbReference>
<dbReference type="RefSeq" id="WP_122314819.1">
    <property type="nucleotide sequence ID" value="NZ_RBRE01000017.1"/>
</dbReference>
<name>A0A3M4M5Y8_PSECI</name>
<keyword evidence="1" id="KW-0997">Cell inner membrane</keyword>
<evidence type="ECO:0000313" key="4">
    <source>
        <dbReference type="EMBL" id="RMQ49110.1"/>
    </source>
</evidence>
<keyword evidence="2" id="KW-0812">Transmembrane</keyword>
<keyword evidence="1" id="KW-1003">Cell membrane</keyword>
<dbReference type="Gene3D" id="3.90.550.10">
    <property type="entry name" value="Spore Coat Polysaccharide Biosynthesis Protein SpsA, Chain A"/>
    <property type="match status" value="1"/>
</dbReference>
<dbReference type="EMBL" id="RBRE01000017">
    <property type="protein sequence ID" value="RMQ49110.1"/>
    <property type="molecule type" value="Genomic_DNA"/>
</dbReference>
<accession>A0A3M4M5Y8</accession>
<keyword evidence="2" id="KW-0472">Membrane</keyword>
<dbReference type="OrthoDB" id="9808633at2"/>
<dbReference type="AlphaFoldDB" id="A0A3M4M5Y8"/>
<keyword evidence="4" id="KW-0808">Transferase</keyword>